<dbReference type="PANTHER" id="PTHR11117:SF2">
    <property type="entry name" value="SUCCINATE--COA LIGASE [ADP_GDP-FORMING] SUBUNIT ALPHA, MITOCHONDRIAL"/>
    <property type="match status" value="1"/>
</dbReference>
<dbReference type="SUPFAM" id="SSF52210">
    <property type="entry name" value="Succinyl-CoA synthetase domains"/>
    <property type="match status" value="1"/>
</dbReference>
<name>A0A370N264_9BURK</name>
<feature type="domain" description="CoA-binding" evidence="1">
    <location>
        <begin position="50"/>
        <end position="123"/>
    </location>
</feature>
<dbReference type="InterPro" id="IPR032875">
    <property type="entry name" value="Succ_CoA_lig_flav_dom"/>
</dbReference>
<accession>A0A370N264</accession>
<dbReference type="Proteomes" id="UP000254875">
    <property type="component" value="Unassembled WGS sequence"/>
</dbReference>
<dbReference type="EMBL" id="QHKS01000020">
    <property type="protein sequence ID" value="RDJ99719.1"/>
    <property type="molecule type" value="Genomic_DNA"/>
</dbReference>
<dbReference type="GO" id="GO:0004776">
    <property type="term" value="F:succinate-CoA ligase (GDP-forming) activity"/>
    <property type="evidence" value="ECO:0007669"/>
    <property type="project" value="TreeGrafter"/>
</dbReference>
<evidence type="ECO:0000313" key="4">
    <source>
        <dbReference type="Proteomes" id="UP000254875"/>
    </source>
</evidence>
<dbReference type="GO" id="GO:0006099">
    <property type="term" value="P:tricarboxylic acid cycle"/>
    <property type="evidence" value="ECO:0007669"/>
    <property type="project" value="TreeGrafter"/>
</dbReference>
<dbReference type="GO" id="GO:0009361">
    <property type="term" value="C:succinate-CoA ligase complex (ADP-forming)"/>
    <property type="evidence" value="ECO:0007669"/>
    <property type="project" value="TreeGrafter"/>
</dbReference>
<dbReference type="AlphaFoldDB" id="A0A370N264"/>
<keyword evidence="4" id="KW-1185">Reference proteome</keyword>
<dbReference type="GO" id="GO:0004775">
    <property type="term" value="F:succinate-CoA ligase (ADP-forming) activity"/>
    <property type="evidence" value="ECO:0007669"/>
    <property type="project" value="TreeGrafter"/>
</dbReference>
<dbReference type="PANTHER" id="PTHR11117">
    <property type="entry name" value="SUCCINYL-COA LIGASE SUBUNIT ALPHA"/>
    <property type="match status" value="1"/>
</dbReference>
<gene>
    <name evidence="3" type="ORF">DLM46_26490</name>
</gene>
<dbReference type="Gene3D" id="3.40.50.261">
    <property type="entry name" value="Succinyl-CoA synthetase domains"/>
    <property type="match status" value="1"/>
</dbReference>
<proteinExistence type="predicted"/>
<evidence type="ECO:0000259" key="2">
    <source>
        <dbReference type="Pfam" id="PF13607"/>
    </source>
</evidence>
<dbReference type="GO" id="GO:0046912">
    <property type="term" value="F:acyltransferase activity, acyl groups converted into alkyl on transfer"/>
    <property type="evidence" value="ECO:0007669"/>
    <property type="project" value="InterPro"/>
</dbReference>
<feature type="domain" description="Succinyl-CoA synthetase-like flavodoxin" evidence="2">
    <location>
        <begin position="176"/>
        <end position="282"/>
    </location>
</feature>
<reference evidence="4" key="1">
    <citation type="submission" date="2018-05" db="EMBL/GenBank/DDBJ databases">
        <authorList>
            <person name="Feng T."/>
        </authorList>
    </citation>
    <scope>NUCLEOTIDE SEQUENCE [LARGE SCALE GENOMIC DNA]</scope>
    <source>
        <strain evidence="4">S27</strain>
    </source>
</reference>
<organism evidence="3 4">
    <name type="scientific">Paraburkholderia lacunae</name>
    <dbReference type="NCBI Taxonomy" id="2211104"/>
    <lineage>
        <taxon>Bacteria</taxon>
        <taxon>Pseudomonadati</taxon>
        <taxon>Pseudomonadota</taxon>
        <taxon>Betaproteobacteria</taxon>
        <taxon>Burkholderiales</taxon>
        <taxon>Burkholderiaceae</taxon>
        <taxon>Paraburkholderia</taxon>
    </lineage>
</organism>
<dbReference type="SUPFAM" id="SSF51735">
    <property type="entry name" value="NAD(P)-binding Rossmann-fold domains"/>
    <property type="match status" value="1"/>
</dbReference>
<dbReference type="InterPro" id="IPR016102">
    <property type="entry name" value="Succinyl-CoA_synth-like"/>
</dbReference>
<dbReference type="RefSeq" id="WP_115105401.1">
    <property type="nucleotide sequence ID" value="NZ_QHKS01000020.1"/>
</dbReference>
<dbReference type="InterPro" id="IPR036291">
    <property type="entry name" value="NAD(P)-bd_dom_sf"/>
</dbReference>
<dbReference type="Gene3D" id="3.40.50.720">
    <property type="entry name" value="NAD(P)-binding Rossmann-like Domain"/>
    <property type="match status" value="1"/>
</dbReference>
<dbReference type="SUPFAM" id="SSF48256">
    <property type="entry name" value="Citrate synthase"/>
    <property type="match status" value="1"/>
</dbReference>
<protein>
    <submittedName>
        <fullName evidence="3">CoA-binding protein</fullName>
    </submittedName>
</protein>
<comment type="caution">
    <text evidence="3">The sequence shown here is derived from an EMBL/GenBank/DDBJ whole genome shotgun (WGS) entry which is preliminary data.</text>
</comment>
<dbReference type="InterPro" id="IPR003781">
    <property type="entry name" value="CoA-bd"/>
</dbReference>
<dbReference type="InterPro" id="IPR036969">
    <property type="entry name" value="Citrate_synthase_sf"/>
</dbReference>
<sequence>MYKQGVGDFKYYVGIGSLAQAATRDDRVCVLNILGSESRQVTPAGHIYSGGNVVFGTSPGRRGQVLETSIGNIPVYNNVVEGLEDGHAFNCGVIYLPPSAARDGVAELIRVNRSLKKIFIVTEKMSVHDSREIRAMGQQNGIDIFGGNSLGVADAWNRVRIGGALGGDSPDESLRKGSIAILSNSGGFTTTIASYLRMAGWGTTTLISSGKDVYIHFAAPEFAFALANDARSKAAVLYAEPGGYYELDAHFTKPVVACVVGRWKRKLTRAVGHAGALAGGDDDAQAKERWFMEKFGVDGVFTPESPVVSARGALVTNIAHIPAALTAVMRENGALPDFAPEGSLALKPWFKSCNGLLLPPELDIPTADAMPPYDEQIAALNRQVGAVPPRQNMKDASGASRMDPKTQVSSLHGVSMLQAAQRSLEANVCLALLHDPGDENDAKLVNVAIGAEINLNGNPALAAAQAAREAGNAPNSVLAAALSIVGPRRAAGARQAVRALIDLGTSAGLHDALDETFDVTTMPTDAATREILIGGERDATAQLVLAGLKERGVQSVFVRYLESLGEHPRADAVLAAITTTLAWNPLMRKRVSRLTAESLPWWMRLFGTLIGASIDEAQHRPESVCGIPNAEIVGRRSLTEMACIALIGVEPTPADLFAFETLVGLLLTNGPGAISAQGAKGATSADGPENPDRVQLNKAMVGFLTHSGFAHGGNGFEGVAFLLERFRGVGLADPGNPAHGLDLKAMATDFARVYGIERARRKEAGAHAVGALPCINHPVFKGKPVNVDPREAFVLKLYDGRGEYNIFHDYYRTLVQALYDENVTRNVFAVNIDAVIASLLLKMLWSRHQAGDVSEQELETAAFAVFLYGRMIGCAAEIDDHLNRGRDLDTRTSQAMVRYVA</sequence>
<dbReference type="Pfam" id="PF02629">
    <property type="entry name" value="CoA_binding"/>
    <property type="match status" value="1"/>
</dbReference>
<dbReference type="Pfam" id="PF13607">
    <property type="entry name" value="Succ_CoA_lig"/>
    <property type="match status" value="1"/>
</dbReference>
<dbReference type="OrthoDB" id="9042242at2"/>
<evidence type="ECO:0000259" key="1">
    <source>
        <dbReference type="Pfam" id="PF02629"/>
    </source>
</evidence>
<evidence type="ECO:0000313" key="3">
    <source>
        <dbReference type="EMBL" id="RDJ99719.1"/>
    </source>
</evidence>